<keyword evidence="8" id="KW-0695">RNA-directed DNA polymerase</keyword>
<name>A0AAU9VGB2_EUPED</name>
<dbReference type="Pfam" id="PF00665">
    <property type="entry name" value="rve"/>
    <property type="match status" value="1"/>
</dbReference>
<dbReference type="Gene3D" id="3.30.70.270">
    <property type="match status" value="2"/>
</dbReference>
<dbReference type="Pfam" id="PF00078">
    <property type="entry name" value="RVT_1"/>
    <property type="match status" value="1"/>
</dbReference>
<keyword evidence="3" id="KW-0808">Transferase</keyword>
<dbReference type="Proteomes" id="UP001153954">
    <property type="component" value="Unassembled WGS sequence"/>
</dbReference>
<dbReference type="InterPro" id="IPR000477">
    <property type="entry name" value="RT_dom"/>
</dbReference>
<dbReference type="GO" id="GO:0004519">
    <property type="term" value="F:endonuclease activity"/>
    <property type="evidence" value="ECO:0007669"/>
    <property type="project" value="UniProtKB-KW"/>
</dbReference>
<comment type="caution">
    <text evidence="11">The sequence shown here is derived from an EMBL/GenBank/DDBJ whole genome shotgun (WGS) entry which is preliminary data.</text>
</comment>
<dbReference type="CDD" id="cd09274">
    <property type="entry name" value="RNase_HI_RT_Ty3"/>
    <property type="match status" value="1"/>
</dbReference>
<dbReference type="GO" id="GO:0006508">
    <property type="term" value="P:proteolysis"/>
    <property type="evidence" value="ECO:0007669"/>
    <property type="project" value="UniProtKB-KW"/>
</dbReference>
<dbReference type="SUPFAM" id="SSF53098">
    <property type="entry name" value="Ribonuclease H-like"/>
    <property type="match status" value="1"/>
</dbReference>
<dbReference type="Gene3D" id="3.10.20.370">
    <property type="match status" value="1"/>
</dbReference>
<evidence type="ECO:0000256" key="5">
    <source>
        <dbReference type="ARBA" id="ARBA00022722"/>
    </source>
</evidence>
<evidence type="ECO:0000256" key="6">
    <source>
        <dbReference type="ARBA" id="ARBA00022759"/>
    </source>
</evidence>
<dbReference type="AlphaFoldDB" id="A0AAU9VGB2"/>
<dbReference type="FunFam" id="3.10.10.10:FF:000007">
    <property type="entry name" value="Retrovirus-related Pol polyprotein from transposon 17.6-like Protein"/>
    <property type="match status" value="1"/>
</dbReference>
<evidence type="ECO:0000259" key="9">
    <source>
        <dbReference type="PROSITE" id="PS50878"/>
    </source>
</evidence>
<dbReference type="InterPro" id="IPR036397">
    <property type="entry name" value="RNaseH_sf"/>
</dbReference>
<keyword evidence="12" id="KW-1185">Reference proteome</keyword>
<dbReference type="GO" id="GO:0008270">
    <property type="term" value="F:zinc ion binding"/>
    <property type="evidence" value="ECO:0007669"/>
    <property type="project" value="InterPro"/>
</dbReference>
<evidence type="ECO:0000259" key="10">
    <source>
        <dbReference type="PROSITE" id="PS50994"/>
    </source>
</evidence>
<dbReference type="SUPFAM" id="SSF56672">
    <property type="entry name" value="DNA/RNA polymerases"/>
    <property type="match status" value="1"/>
</dbReference>
<dbReference type="PROSITE" id="PS50878">
    <property type="entry name" value="RT_POL"/>
    <property type="match status" value="1"/>
</dbReference>
<dbReference type="Gene3D" id="4.10.60.10">
    <property type="entry name" value="Zinc finger, CCHC-type"/>
    <property type="match status" value="1"/>
</dbReference>
<keyword evidence="2" id="KW-0645">Protease</keyword>
<dbReference type="InterPro" id="IPR041588">
    <property type="entry name" value="Integrase_H2C2"/>
</dbReference>
<dbReference type="InterPro" id="IPR001584">
    <property type="entry name" value="Integrase_cat-core"/>
</dbReference>
<feature type="domain" description="Reverse transcriptase" evidence="9">
    <location>
        <begin position="230"/>
        <end position="433"/>
    </location>
</feature>
<dbReference type="FunFam" id="3.10.20.370:FF:000001">
    <property type="entry name" value="Retrovirus-related Pol polyprotein from transposon 17.6-like protein"/>
    <property type="match status" value="1"/>
</dbReference>
<dbReference type="InterPro" id="IPR001878">
    <property type="entry name" value="Znf_CCHC"/>
</dbReference>
<organism evidence="11 12">
    <name type="scientific">Euphydryas editha</name>
    <name type="common">Edith's checkerspot</name>
    <dbReference type="NCBI Taxonomy" id="104508"/>
    <lineage>
        <taxon>Eukaryota</taxon>
        <taxon>Metazoa</taxon>
        <taxon>Ecdysozoa</taxon>
        <taxon>Arthropoda</taxon>
        <taxon>Hexapoda</taxon>
        <taxon>Insecta</taxon>
        <taxon>Pterygota</taxon>
        <taxon>Neoptera</taxon>
        <taxon>Endopterygota</taxon>
        <taxon>Lepidoptera</taxon>
        <taxon>Glossata</taxon>
        <taxon>Ditrysia</taxon>
        <taxon>Papilionoidea</taxon>
        <taxon>Nymphalidae</taxon>
        <taxon>Nymphalinae</taxon>
        <taxon>Euphydryas</taxon>
    </lineage>
</organism>
<keyword evidence="6" id="KW-0255">Endonuclease</keyword>
<dbReference type="EMBL" id="CAKOGL010000043">
    <property type="protein sequence ID" value="CAH2108922.1"/>
    <property type="molecule type" value="Genomic_DNA"/>
</dbReference>
<keyword evidence="4" id="KW-0548">Nucleotidyltransferase</keyword>
<dbReference type="SMART" id="SM00343">
    <property type="entry name" value="ZnF_C2HC"/>
    <property type="match status" value="2"/>
</dbReference>
<dbReference type="Pfam" id="PF17917">
    <property type="entry name" value="RT_RNaseH"/>
    <property type="match status" value="1"/>
</dbReference>
<dbReference type="InterPro" id="IPR050951">
    <property type="entry name" value="Retrovirus_Pol_polyprotein"/>
</dbReference>
<dbReference type="PANTHER" id="PTHR37984">
    <property type="entry name" value="PROTEIN CBG26694"/>
    <property type="match status" value="1"/>
</dbReference>
<dbReference type="InterPro" id="IPR043502">
    <property type="entry name" value="DNA/RNA_pol_sf"/>
</dbReference>
<dbReference type="Gene3D" id="1.10.340.70">
    <property type="match status" value="1"/>
</dbReference>
<reference evidence="11" key="1">
    <citation type="submission" date="2022-03" db="EMBL/GenBank/DDBJ databases">
        <authorList>
            <person name="Tunstrom K."/>
        </authorList>
    </citation>
    <scope>NUCLEOTIDE SEQUENCE</scope>
</reference>
<proteinExistence type="predicted"/>
<dbReference type="Gene3D" id="3.10.10.10">
    <property type="entry name" value="HIV Type 1 Reverse Transcriptase, subunit A, domain 1"/>
    <property type="match status" value="1"/>
</dbReference>
<evidence type="ECO:0000313" key="12">
    <source>
        <dbReference type="Proteomes" id="UP001153954"/>
    </source>
</evidence>
<evidence type="ECO:0000256" key="1">
    <source>
        <dbReference type="ARBA" id="ARBA00012493"/>
    </source>
</evidence>
<dbReference type="PROSITE" id="PS50994">
    <property type="entry name" value="INTEGRASE"/>
    <property type="match status" value="1"/>
</dbReference>
<sequence>MPPTTQNRNRPRCSFCKMFGHIKEDCRKLLNKKSPAEPVKSEPVAAQSELRPSITCFGCGAPGVIRSNCAVCKERRSVPPETGKAFQSLDNNVLSPRMRLIFNIEVYGVVGTALLDTGTKQCVASESLTKHLRVNGQKFNSVKTELKFADGTRRVQVVETASIIVKVQGVAIKTVFLVLPGATESLGRTHAICSTQDRHRKCCTHCTPTPPYRVTPVKKELIRKEIDNMLELGVIEEAESEWASPIVLVPKKNGEPRFCVDYRKLNSVTRTDKYPLPLIDDLLASIKPNCVMSTIDLKSGYWHVEVAPEDRHKTAFTSPFGTFQFRRMPFGLKNSPATFQRLMDRFRSGLRSRHPGEAPSVRDQPGDGGLISRYQEMIVVAYLDDILVISDGFEAHLHDLKQVFDRLRQFNLKANRDKCVFAREKVTYLGHVITTQGIEPDPEKVQAIMDMKPPTNLKELRTFLQTCAWFRKFIPKFSEVARPLTDLMKKNRPWNWGKLENEAHETLKRKLSSAPILRQPDFAEPFILRTDASAYTIGAVLIQGQDSKSERPIEYSSRLLTSAEKNYSTTEREALAVVWALDKFRGYLEGARILIATDHQPLKWLLSLKTPSGRLARWALKIQAYNLNVEYTPGRVNVVADTLSRPVRQLDEDEAATCNVCPISVDLPHRSPEDLRTAQLEDPEIKKILTGFEDDDAAAARWADRGYYVSQGVLFRFDPYGESEEPQLLVPEAMRDETMKEFHDAPTAGHLGVERTLKKMKDRFYFTIMRQYVTNYLKACELCQKFKPTNLKPAGLLQTPVPQQRFEVLAMDLFGPLPEGSKGEKWIFLVEDTASRWVELFPLVEANAENCARTLIEEVFMRYGFPRRIISDNGPQFVSAVMQKAMHVLEIRQNLSPVYHPECNPESGRTGI</sequence>
<evidence type="ECO:0000256" key="2">
    <source>
        <dbReference type="ARBA" id="ARBA00022670"/>
    </source>
</evidence>
<dbReference type="Gene3D" id="3.30.420.10">
    <property type="entry name" value="Ribonuclease H-like superfamily/Ribonuclease H"/>
    <property type="match status" value="1"/>
</dbReference>
<dbReference type="EC" id="2.7.7.49" evidence="1"/>
<feature type="domain" description="Integrase catalytic" evidence="10">
    <location>
        <begin position="798"/>
        <end position="912"/>
    </location>
</feature>
<evidence type="ECO:0000313" key="11">
    <source>
        <dbReference type="EMBL" id="CAH2108922.1"/>
    </source>
</evidence>
<gene>
    <name evidence="11" type="ORF">EEDITHA_LOCUS22814</name>
</gene>
<dbReference type="Pfam" id="PF17921">
    <property type="entry name" value="Integrase_H2C2"/>
    <property type="match status" value="1"/>
</dbReference>
<dbReference type="GO" id="GO:0042575">
    <property type="term" value="C:DNA polymerase complex"/>
    <property type="evidence" value="ECO:0007669"/>
    <property type="project" value="UniProtKB-ARBA"/>
</dbReference>
<dbReference type="GO" id="GO:0015074">
    <property type="term" value="P:DNA integration"/>
    <property type="evidence" value="ECO:0007669"/>
    <property type="project" value="InterPro"/>
</dbReference>
<dbReference type="InterPro" id="IPR043128">
    <property type="entry name" value="Rev_trsase/Diguanyl_cyclase"/>
</dbReference>
<keyword evidence="5" id="KW-0540">Nuclease</keyword>
<dbReference type="GO" id="GO:0003676">
    <property type="term" value="F:nucleic acid binding"/>
    <property type="evidence" value="ECO:0007669"/>
    <property type="project" value="InterPro"/>
</dbReference>
<keyword evidence="7" id="KW-0378">Hydrolase</keyword>
<accession>A0AAU9VGB2</accession>
<dbReference type="GO" id="GO:0003964">
    <property type="term" value="F:RNA-directed DNA polymerase activity"/>
    <property type="evidence" value="ECO:0007669"/>
    <property type="project" value="UniProtKB-KW"/>
</dbReference>
<dbReference type="CDD" id="cd01647">
    <property type="entry name" value="RT_LTR"/>
    <property type="match status" value="1"/>
</dbReference>
<evidence type="ECO:0000256" key="4">
    <source>
        <dbReference type="ARBA" id="ARBA00022695"/>
    </source>
</evidence>
<evidence type="ECO:0000256" key="8">
    <source>
        <dbReference type="ARBA" id="ARBA00022918"/>
    </source>
</evidence>
<dbReference type="GO" id="GO:0008233">
    <property type="term" value="F:peptidase activity"/>
    <property type="evidence" value="ECO:0007669"/>
    <property type="project" value="UniProtKB-KW"/>
</dbReference>
<dbReference type="PANTHER" id="PTHR37984:SF5">
    <property type="entry name" value="PROTEIN NYNRIN-LIKE"/>
    <property type="match status" value="1"/>
</dbReference>
<dbReference type="InterPro" id="IPR041373">
    <property type="entry name" value="RT_RNaseH"/>
</dbReference>
<dbReference type="InterPro" id="IPR012337">
    <property type="entry name" value="RNaseH-like_sf"/>
</dbReference>
<evidence type="ECO:0000256" key="3">
    <source>
        <dbReference type="ARBA" id="ARBA00022679"/>
    </source>
</evidence>
<evidence type="ECO:0000256" key="7">
    <source>
        <dbReference type="ARBA" id="ARBA00022801"/>
    </source>
</evidence>
<dbReference type="FunFam" id="3.30.70.270:FF:000020">
    <property type="entry name" value="Transposon Tf2-6 polyprotein-like Protein"/>
    <property type="match status" value="1"/>
</dbReference>
<dbReference type="FunFam" id="1.10.340.70:FF:000001">
    <property type="entry name" value="Retrovirus-related Pol polyprotein from transposon gypsy-like Protein"/>
    <property type="match status" value="1"/>
</dbReference>
<protein>
    <recommendedName>
        <fullName evidence="1">RNA-directed DNA polymerase</fullName>
        <ecNumber evidence="1">2.7.7.49</ecNumber>
    </recommendedName>
</protein>